<reference evidence="3" key="2">
    <citation type="submission" date="2015-01" db="EMBL/GenBank/DDBJ databases">
        <title>Evolutionary Origins and Diversification of the Mycorrhizal Mutualists.</title>
        <authorList>
            <consortium name="DOE Joint Genome Institute"/>
            <consortium name="Mycorrhizal Genomics Consortium"/>
            <person name="Kohler A."/>
            <person name="Kuo A."/>
            <person name="Nagy L.G."/>
            <person name="Floudas D."/>
            <person name="Copeland A."/>
            <person name="Barry K.W."/>
            <person name="Cichocki N."/>
            <person name="Veneault-Fourrey C."/>
            <person name="LaButti K."/>
            <person name="Lindquist E.A."/>
            <person name="Lipzen A."/>
            <person name="Lundell T."/>
            <person name="Morin E."/>
            <person name="Murat C."/>
            <person name="Riley R."/>
            <person name="Ohm R."/>
            <person name="Sun H."/>
            <person name="Tunlid A."/>
            <person name="Henrissat B."/>
            <person name="Grigoriev I.V."/>
            <person name="Hibbett D.S."/>
            <person name="Martin F."/>
        </authorList>
    </citation>
    <scope>NUCLEOTIDE SEQUENCE [LARGE SCALE GENOMIC DNA]</scope>
    <source>
        <strain evidence="3">441</strain>
    </source>
</reference>
<dbReference type="AlphaFoldDB" id="A0A0C9YQ26"/>
<feature type="compositionally biased region" description="Low complexity" evidence="1">
    <location>
        <begin position="28"/>
        <end position="39"/>
    </location>
</feature>
<feature type="region of interest" description="Disordered" evidence="1">
    <location>
        <begin position="1"/>
        <end position="127"/>
    </location>
</feature>
<protein>
    <submittedName>
        <fullName evidence="2">Uncharacterized protein</fullName>
    </submittedName>
</protein>
<evidence type="ECO:0000313" key="3">
    <source>
        <dbReference type="Proteomes" id="UP000054018"/>
    </source>
</evidence>
<evidence type="ECO:0000256" key="1">
    <source>
        <dbReference type="SAM" id="MobiDB-lite"/>
    </source>
</evidence>
<dbReference type="Proteomes" id="UP000054018">
    <property type="component" value="Unassembled WGS sequence"/>
</dbReference>
<accession>A0A0C9YQ26</accession>
<feature type="compositionally biased region" description="Basic residues" evidence="1">
    <location>
        <begin position="113"/>
        <end position="122"/>
    </location>
</feature>
<feature type="region of interest" description="Disordered" evidence="1">
    <location>
        <begin position="545"/>
        <end position="642"/>
    </location>
</feature>
<organism evidence="2 3">
    <name type="scientific">Pisolithus microcarpus 441</name>
    <dbReference type="NCBI Taxonomy" id="765257"/>
    <lineage>
        <taxon>Eukaryota</taxon>
        <taxon>Fungi</taxon>
        <taxon>Dikarya</taxon>
        <taxon>Basidiomycota</taxon>
        <taxon>Agaricomycotina</taxon>
        <taxon>Agaricomycetes</taxon>
        <taxon>Agaricomycetidae</taxon>
        <taxon>Boletales</taxon>
        <taxon>Sclerodermatineae</taxon>
        <taxon>Pisolithaceae</taxon>
        <taxon>Pisolithus</taxon>
    </lineage>
</organism>
<dbReference type="EMBL" id="KN833798">
    <property type="protein sequence ID" value="KIK18726.1"/>
    <property type="molecule type" value="Genomic_DNA"/>
</dbReference>
<dbReference type="HOGENOM" id="CLU_016973_1_0_1"/>
<gene>
    <name evidence="2" type="ORF">PISMIDRAFT_14163</name>
</gene>
<reference evidence="2 3" key="1">
    <citation type="submission" date="2014-04" db="EMBL/GenBank/DDBJ databases">
        <authorList>
            <consortium name="DOE Joint Genome Institute"/>
            <person name="Kuo A."/>
            <person name="Kohler A."/>
            <person name="Costa M.D."/>
            <person name="Nagy L.G."/>
            <person name="Floudas D."/>
            <person name="Copeland A."/>
            <person name="Barry K.W."/>
            <person name="Cichocki N."/>
            <person name="Veneault-Fourrey C."/>
            <person name="LaButti K."/>
            <person name="Lindquist E.A."/>
            <person name="Lipzen A."/>
            <person name="Lundell T."/>
            <person name="Morin E."/>
            <person name="Murat C."/>
            <person name="Sun H."/>
            <person name="Tunlid A."/>
            <person name="Henrissat B."/>
            <person name="Grigoriev I.V."/>
            <person name="Hibbett D.S."/>
            <person name="Martin F."/>
            <person name="Nordberg H.P."/>
            <person name="Cantor M.N."/>
            <person name="Hua S.X."/>
        </authorList>
    </citation>
    <scope>NUCLEOTIDE SEQUENCE [LARGE SCALE GENOMIC DNA]</scope>
    <source>
        <strain evidence="2 3">441</strain>
    </source>
</reference>
<evidence type="ECO:0000313" key="2">
    <source>
        <dbReference type="EMBL" id="KIK18726.1"/>
    </source>
</evidence>
<feature type="compositionally biased region" description="Polar residues" evidence="1">
    <location>
        <begin position="101"/>
        <end position="110"/>
    </location>
</feature>
<dbReference type="OrthoDB" id="2692910at2759"/>
<sequence length="642" mass="70860">MPQQDQTHNENTKVEGPQELTNNEDGPKSSSGEGSKGSDYCGSKENLSDHEESSSDCEEGVNTHAPSIQKISGIQSPLPPSSLPADQSNDSGLDVEETMPSPHQSCQKYQALQKRKGKGRAGKTKDIDAADHSDCEIQPLCFKKPGNLSKEALEEIWAFVKDIKMTAQELGQQHGWSTHDILITAGFGIKPSHTKVNEANLFHSWYWAMQPKPDGVDRDAINSLITREYNSLMQDVPKEDLSTRQEKLQVSIAARVENAKMQFSGLAEAWSNLEDIKIIGMVMYVGQDPAGHQMSGIFGGSEVIRNFINENGIDVWALLDKYTAIFKCLRNGGGIEAGLIHTGSTGDLGTALDLCCRLKETARDHNHRVFKSMMKEKLLAALRELHLTHGIEVGNPQKVAWHQLLELMQKYCITVVNWPHGISPPGPGFNHKKLKAGPLCQLVVPYLWRKLGLMYDGQTDNKEEQDSLGDAPEIEIRCWNQDVINISDENPLKGEVPLVKGADGTILQKISDDPEWQKSCQERDHRQQDTEVHWQCQLPFPSRKRPCVEVSNNDSDDTAPQPAQSGHQGLPCDEGLGTGPIMQDSCHDPPIVPSGVRTREPGPSDLPAPAPQYWGPHHNMLPSHVHTGEPGPSQQPLPGDLK</sequence>
<feature type="compositionally biased region" description="Polar residues" evidence="1">
    <location>
        <begin position="64"/>
        <end position="75"/>
    </location>
</feature>
<name>A0A0C9YQ26_9AGAM</name>
<keyword evidence="3" id="KW-1185">Reference proteome</keyword>
<proteinExistence type="predicted"/>